<keyword evidence="7" id="KW-1185">Reference proteome</keyword>
<dbReference type="CDD" id="cd01335">
    <property type="entry name" value="Radical_SAM"/>
    <property type="match status" value="1"/>
</dbReference>
<dbReference type="GO" id="GO:0046872">
    <property type="term" value="F:metal ion binding"/>
    <property type="evidence" value="ECO:0007669"/>
    <property type="project" value="UniProtKB-KW"/>
</dbReference>
<evidence type="ECO:0008006" key="8">
    <source>
        <dbReference type="Google" id="ProtNLM"/>
    </source>
</evidence>
<evidence type="ECO:0000256" key="1">
    <source>
        <dbReference type="ARBA" id="ARBA00001966"/>
    </source>
</evidence>
<evidence type="ECO:0000256" key="3">
    <source>
        <dbReference type="ARBA" id="ARBA00022723"/>
    </source>
</evidence>
<evidence type="ECO:0000313" key="6">
    <source>
        <dbReference type="EMBL" id="GER03349.1"/>
    </source>
</evidence>
<comment type="cofactor">
    <cofactor evidence="1">
        <name>[4Fe-4S] cluster</name>
        <dbReference type="ChEBI" id="CHEBI:49883"/>
    </cofactor>
</comment>
<dbReference type="Gene3D" id="3.20.20.70">
    <property type="entry name" value="Aldolase class I"/>
    <property type="match status" value="1"/>
</dbReference>
<evidence type="ECO:0000256" key="4">
    <source>
        <dbReference type="ARBA" id="ARBA00023004"/>
    </source>
</evidence>
<reference evidence="6 7" key="1">
    <citation type="submission" date="2019-09" db="EMBL/GenBank/DDBJ databases">
        <title>NBRP : Genome information of microbial organism related human and environment.</title>
        <authorList>
            <person name="Hattori M."/>
            <person name="Oshima K."/>
            <person name="Inaba H."/>
            <person name="Suda W."/>
            <person name="Sakamoto M."/>
            <person name="Iino T."/>
            <person name="Kitahara M."/>
            <person name="Oshida Y."/>
            <person name="Iida T."/>
            <person name="Kudo T."/>
            <person name="Itoh T."/>
            <person name="Ohkuma M."/>
        </authorList>
    </citation>
    <scope>NUCLEOTIDE SEQUENCE [LARGE SCALE GENOMIC DNA]</scope>
    <source>
        <strain evidence="6 7">Q-1</strain>
    </source>
</reference>
<keyword evidence="4" id="KW-0408">Iron</keyword>
<dbReference type="RefSeq" id="WP_313979387.1">
    <property type="nucleotide sequence ID" value="NZ_BKCN01000003.1"/>
</dbReference>
<evidence type="ECO:0000256" key="2">
    <source>
        <dbReference type="ARBA" id="ARBA00022691"/>
    </source>
</evidence>
<keyword evidence="3" id="KW-0479">Metal-binding</keyword>
<dbReference type="AlphaFoldDB" id="A0A5A7N8G2"/>
<dbReference type="GO" id="GO:0051536">
    <property type="term" value="F:iron-sulfur cluster binding"/>
    <property type="evidence" value="ECO:0007669"/>
    <property type="project" value="UniProtKB-KW"/>
</dbReference>
<evidence type="ECO:0000256" key="5">
    <source>
        <dbReference type="ARBA" id="ARBA00023014"/>
    </source>
</evidence>
<name>A0A5A7N8G2_9PROT</name>
<gene>
    <name evidence="6" type="ORF">JCM17846_10310</name>
</gene>
<proteinExistence type="predicted"/>
<sequence>MESIYYVLSWACHRKCKHCYDDRFRPYVRDALESVVVEGEQAYARIIANLPERMTYRDLDARNAQGEPEEKIGRIVLSGGDVLVDPVRTRILYPAMEAITRKYRDQGGVRIIVQTTGDLVTPEILDDLLARGMWMISISGMDDYHVGLEGDKKLPLVAHLKDLFARRGIRKSGYHAPVMGWADEEGPVYDMFGANGEEWIGALWPRGRSWLNGLSKATFSDNFCNGWSGGLHFLDHGHAGSEVSIEPNGDVYPCCLKSASPLGNLQQEAWWIFSIALPGIRRSRPSIWAIPNAWAYHLVGIPKHSMKNPCAKTRRGKFRAIYVLAAMLSIARF</sequence>
<dbReference type="GO" id="GO:0003824">
    <property type="term" value="F:catalytic activity"/>
    <property type="evidence" value="ECO:0007669"/>
    <property type="project" value="InterPro"/>
</dbReference>
<evidence type="ECO:0000313" key="7">
    <source>
        <dbReference type="Proteomes" id="UP000324996"/>
    </source>
</evidence>
<keyword evidence="2" id="KW-0949">S-adenosyl-L-methionine</keyword>
<dbReference type="InterPro" id="IPR058240">
    <property type="entry name" value="rSAM_sf"/>
</dbReference>
<dbReference type="EMBL" id="BKCN01000003">
    <property type="protein sequence ID" value="GER03349.1"/>
    <property type="molecule type" value="Genomic_DNA"/>
</dbReference>
<dbReference type="CDD" id="cd21109">
    <property type="entry name" value="SPASM"/>
    <property type="match status" value="1"/>
</dbReference>
<comment type="caution">
    <text evidence="6">The sequence shown here is derived from an EMBL/GenBank/DDBJ whole genome shotgun (WGS) entry which is preliminary data.</text>
</comment>
<keyword evidence="5" id="KW-0411">Iron-sulfur</keyword>
<dbReference type="Proteomes" id="UP000324996">
    <property type="component" value="Unassembled WGS sequence"/>
</dbReference>
<dbReference type="InterPro" id="IPR007197">
    <property type="entry name" value="rSAM"/>
</dbReference>
<dbReference type="InterPro" id="IPR013785">
    <property type="entry name" value="Aldolase_TIM"/>
</dbReference>
<accession>A0A5A7N8G2</accession>
<dbReference type="SFLD" id="SFLDS00029">
    <property type="entry name" value="Radical_SAM"/>
    <property type="match status" value="1"/>
</dbReference>
<dbReference type="SUPFAM" id="SSF102114">
    <property type="entry name" value="Radical SAM enzymes"/>
    <property type="match status" value="1"/>
</dbReference>
<protein>
    <recommendedName>
        <fullName evidence="8">4Fe4S-binding SPASM domain-containing protein</fullName>
    </recommendedName>
</protein>
<organism evidence="6 7">
    <name type="scientific">Iodidimonas nitroreducens</name>
    <dbReference type="NCBI Taxonomy" id="1236968"/>
    <lineage>
        <taxon>Bacteria</taxon>
        <taxon>Pseudomonadati</taxon>
        <taxon>Pseudomonadota</taxon>
        <taxon>Alphaproteobacteria</taxon>
        <taxon>Iodidimonadales</taxon>
        <taxon>Iodidimonadaceae</taxon>
        <taxon>Iodidimonas</taxon>
    </lineage>
</organism>